<dbReference type="InterPro" id="IPR025200">
    <property type="entry name" value="PPK_C_dom2"/>
</dbReference>
<dbReference type="Gene3D" id="1.20.58.310">
    <property type="entry name" value="Polyphosphate kinase N-terminal domain"/>
    <property type="match status" value="1"/>
</dbReference>
<comment type="similarity">
    <text evidence="1">Belongs to the polyphosphate kinase 1 (PPK1) family.</text>
</comment>
<dbReference type="InterPro" id="IPR003414">
    <property type="entry name" value="PP_kinase"/>
</dbReference>
<dbReference type="GO" id="GO:0016301">
    <property type="term" value="F:kinase activity"/>
    <property type="evidence" value="ECO:0007669"/>
    <property type="project" value="UniProtKB-KW"/>
</dbReference>
<dbReference type="PIRSF" id="PIRSF015589">
    <property type="entry name" value="PP_kinase"/>
    <property type="match status" value="1"/>
</dbReference>
<sequence>MKTKTAREKQKNVFFNRDLSWLEFNARVLAEAARADVPLLERIKFSAIVSSNFEEFFMVRLSGLTAKQQRHLICERSHKIYTAQQKLVQNTLLPLLKKENIVYVPPKDFTDKDRILCKRVFYTRILPFLTVKPLSSSVIENCKTYAAFLPHGNSASDSCKKKIALIPVPPSIEHIVPLDSTTLAYRFTLAENLIALFGSALFKDDAGEYTADCATSAYAADCAAPESPAAQSLIFKTLGSASFCIDKKNAGLTDSEYMRAVKKTVLKRKTSPAIALICTAGKTGIIRMLCEHLHLDKRDVYTTGTILNIGALTALSKKKEFAHLGYPVWKAQVPAWTRTAEDTSSQTASAARESVSANAVASGNTGAPPGMLWERIKQKDRLLHVPYESYNTVLNLLNCAADDERVTEIKITLYRTSSCSAVVKTLEKAARCGKQVTVFIELKARFDELQNIRCAHRLKKAGAEVICKISGELADSAAFAGTSAFNIKVHAKVLLIVRREKTSFVRYVYLSTGNFNEKTACLYSDISLLSANKKIGKDALSFFKYLSGKKNGLEFFAANSLQHLYMSPFNLKSKLLFLINRERTLSTKEKPGFIMAKVNALAEPEIIEALYKASRSHVRIMLNVRGICLLVPGVKNQSEHIEVVSIVDRFLEHSRILYFQNGGDEEVYLSSADWMSRNTDRRVELLFAITQKDLLLRLKDTLLLYFKDNTHSHRLNADGTWTLKMPRSGEKAVRAQESLYRQYARR</sequence>
<dbReference type="Gene3D" id="3.30.870.10">
    <property type="entry name" value="Endonuclease Chain A"/>
    <property type="match status" value="2"/>
</dbReference>
<comment type="PTM">
    <text evidence="1">An intermediate of this reaction is the autophosphorylated ppk in which a phosphate is covalently linked to a histidine residue through a N-P bond.</text>
</comment>
<dbReference type="EC" id="2.7.4.1" evidence="1"/>
<gene>
    <name evidence="5" type="ORF">HMPREF9193_01998</name>
</gene>
<evidence type="ECO:0000259" key="2">
    <source>
        <dbReference type="Pfam" id="PF13089"/>
    </source>
</evidence>
<dbReference type="Proteomes" id="UP000016649">
    <property type="component" value="Unassembled WGS sequence"/>
</dbReference>
<organism evidence="5 6">
    <name type="scientific">Treponema lecithinolyticum ATCC 700332</name>
    <dbReference type="NCBI Taxonomy" id="1321815"/>
    <lineage>
        <taxon>Bacteria</taxon>
        <taxon>Pseudomonadati</taxon>
        <taxon>Spirochaetota</taxon>
        <taxon>Spirochaetia</taxon>
        <taxon>Spirochaetales</taxon>
        <taxon>Treponemataceae</taxon>
        <taxon>Treponema</taxon>
    </lineage>
</organism>
<feature type="domain" description="Polyphosphate kinase C-terminal" evidence="4">
    <location>
        <begin position="372"/>
        <end position="550"/>
    </location>
</feature>
<evidence type="ECO:0000313" key="6">
    <source>
        <dbReference type="Proteomes" id="UP000016649"/>
    </source>
</evidence>
<keyword evidence="1" id="KW-0597">Phosphoprotein</keyword>
<dbReference type="Pfam" id="PF13090">
    <property type="entry name" value="PP_kinase_C"/>
    <property type="match status" value="1"/>
</dbReference>
<evidence type="ECO:0000259" key="3">
    <source>
        <dbReference type="Pfam" id="PF13090"/>
    </source>
</evidence>
<protein>
    <recommendedName>
        <fullName evidence="1">Polyphosphate kinase</fullName>
        <ecNumber evidence="1">2.7.4.1</ecNumber>
    </recommendedName>
</protein>
<dbReference type="InterPro" id="IPR036832">
    <property type="entry name" value="PPK_N_dom_sf"/>
</dbReference>
<keyword evidence="1" id="KW-0808">Transferase</keyword>
<dbReference type="PANTHER" id="PTHR30218:SF0">
    <property type="entry name" value="POLYPHOSPHATE KINASE"/>
    <property type="match status" value="1"/>
</dbReference>
<dbReference type="Pfam" id="PF13089">
    <property type="entry name" value="PP_kinase_N"/>
    <property type="match status" value="1"/>
</dbReference>
<dbReference type="RefSeq" id="WP_021686171.1">
    <property type="nucleotide sequence ID" value="NZ_KI260554.1"/>
</dbReference>
<dbReference type="PANTHER" id="PTHR30218">
    <property type="entry name" value="POLYPHOSPHATE KINASE"/>
    <property type="match status" value="1"/>
</dbReference>
<comment type="function">
    <text evidence="1">Catalyzes the reversible transfer of the terminal phosphate of ATP to form a long-chain polyphosphate (polyP).</text>
</comment>
<dbReference type="InterPro" id="IPR025198">
    <property type="entry name" value="PPK_N_dom"/>
</dbReference>
<dbReference type="EMBL" id="AWVH01000044">
    <property type="protein sequence ID" value="ERJ91545.1"/>
    <property type="molecule type" value="Genomic_DNA"/>
</dbReference>
<dbReference type="NCBIfam" id="TIGR03705">
    <property type="entry name" value="poly_P_kin"/>
    <property type="match status" value="1"/>
</dbReference>
<accession>A0ABN0NW75</accession>
<evidence type="ECO:0000259" key="4">
    <source>
        <dbReference type="Pfam" id="PF17941"/>
    </source>
</evidence>
<feature type="domain" description="Polyphosphate kinase N-terminal" evidence="2">
    <location>
        <begin position="14"/>
        <end position="102"/>
    </location>
</feature>
<reference evidence="5 6" key="1">
    <citation type="submission" date="2013-08" db="EMBL/GenBank/DDBJ databases">
        <authorList>
            <person name="Weinstock G."/>
            <person name="Sodergren E."/>
            <person name="Wylie T."/>
            <person name="Fulton L."/>
            <person name="Fulton R."/>
            <person name="Fronick C."/>
            <person name="O'Laughlin M."/>
            <person name="Godfrey J."/>
            <person name="Miner T."/>
            <person name="Herter B."/>
            <person name="Appelbaum E."/>
            <person name="Cordes M."/>
            <person name="Lek S."/>
            <person name="Wollam A."/>
            <person name="Pepin K.H."/>
            <person name="Palsikar V.B."/>
            <person name="Mitreva M."/>
            <person name="Wilson R.K."/>
        </authorList>
    </citation>
    <scope>NUCLEOTIDE SEQUENCE [LARGE SCALE GENOMIC DNA]</scope>
    <source>
        <strain evidence="5 6">ATCC 700332</strain>
    </source>
</reference>
<dbReference type="SUPFAM" id="SSF140356">
    <property type="entry name" value="PPK N-terminal domain-like"/>
    <property type="match status" value="1"/>
</dbReference>
<dbReference type="Pfam" id="PF17941">
    <property type="entry name" value="PP_kinase_C_1"/>
    <property type="match status" value="1"/>
</dbReference>
<dbReference type="SUPFAM" id="SSF56024">
    <property type="entry name" value="Phospholipase D/nuclease"/>
    <property type="match status" value="2"/>
</dbReference>
<evidence type="ECO:0000313" key="5">
    <source>
        <dbReference type="EMBL" id="ERJ91545.1"/>
    </source>
</evidence>
<keyword evidence="5" id="KW-0418">Kinase</keyword>
<dbReference type="SUPFAM" id="SSF143724">
    <property type="entry name" value="PHP14-like"/>
    <property type="match status" value="1"/>
</dbReference>
<dbReference type="InterPro" id="IPR036830">
    <property type="entry name" value="PP_kinase_middle_dom_sf"/>
</dbReference>
<proteinExistence type="inferred from homology"/>
<comment type="caution">
    <text evidence="5">The sequence shown here is derived from an EMBL/GenBank/DDBJ whole genome shotgun (WGS) entry which is preliminary data.</text>
</comment>
<feature type="domain" description="Polyphosphate kinase C-terminal" evidence="3">
    <location>
        <begin position="564"/>
        <end position="736"/>
    </location>
</feature>
<dbReference type="Gene3D" id="3.30.1840.10">
    <property type="entry name" value="Polyphosphate kinase middle domain"/>
    <property type="match status" value="2"/>
</dbReference>
<evidence type="ECO:0000256" key="1">
    <source>
        <dbReference type="RuleBase" id="RU003800"/>
    </source>
</evidence>
<comment type="catalytic activity">
    <reaction evidence="1">
        <text>[phosphate](n) + ATP = [phosphate](n+1) + ADP</text>
        <dbReference type="Rhea" id="RHEA:19573"/>
        <dbReference type="Rhea" id="RHEA-COMP:9859"/>
        <dbReference type="Rhea" id="RHEA-COMP:14280"/>
        <dbReference type="ChEBI" id="CHEBI:16838"/>
        <dbReference type="ChEBI" id="CHEBI:30616"/>
        <dbReference type="ChEBI" id="CHEBI:456216"/>
        <dbReference type="EC" id="2.7.4.1"/>
    </reaction>
</comment>
<name>A0ABN0NW75_TRELE</name>
<dbReference type="InterPro" id="IPR041108">
    <property type="entry name" value="PP_kinase_C_1"/>
</dbReference>
<keyword evidence="6" id="KW-1185">Reference proteome</keyword>